<dbReference type="Proteomes" id="UP000199225">
    <property type="component" value="Unassembled WGS sequence"/>
</dbReference>
<dbReference type="STRING" id="86666.SAMN04490247_1125"/>
<protein>
    <submittedName>
        <fullName evidence="1">Uncharacterized protein</fullName>
    </submittedName>
</protein>
<dbReference type="AlphaFoldDB" id="A0A1G8RMC1"/>
<accession>A0A1G8RMC1</accession>
<keyword evidence="2" id="KW-1185">Reference proteome</keyword>
<dbReference type="RefSeq" id="WP_093192862.1">
    <property type="nucleotide sequence ID" value="NZ_FNEV01000002.1"/>
</dbReference>
<proteinExistence type="predicted"/>
<organism evidence="1 2">
    <name type="scientific">Salimicrobium halophilum</name>
    <dbReference type="NCBI Taxonomy" id="86666"/>
    <lineage>
        <taxon>Bacteria</taxon>
        <taxon>Bacillati</taxon>
        <taxon>Bacillota</taxon>
        <taxon>Bacilli</taxon>
        <taxon>Bacillales</taxon>
        <taxon>Bacillaceae</taxon>
        <taxon>Salimicrobium</taxon>
    </lineage>
</organism>
<reference evidence="2" key="1">
    <citation type="submission" date="2016-10" db="EMBL/GenBank/DDBJ databases">
        <authorList>
            <person name="Varghese N."/>
            <person name="Submissions S."/>
        </authorList>
    </citation>
    <scope>NUCLEOTIDE SEQUENCE [LARGE SCALE GENOMIC DNA]</scope>
    <source>
        <strain evidence="2">DSM 4771</strain>
    </source>
</reference>
<evidence type="ECO:0000313" key="2">
    <source>
        <dbReference type="Proteomes" id="UP000199225"/>
    </source>
</evidence>
<evidence type="ECO:0000313" key="1">
    <source>
        <dbReference type="EMBL" id="SDJ18137.1"/>
    </source>
</evidence>
<dbReference type="EMBL" id="FNEV01000002">
    <property type="protein sequence ID" value="SDJ18137.1"/>
    <property type="molecule type" value="Genomic_DNA"/>
</dbReference>
<gene>
    <name evidence="1" type="ORF">SAMN04490247_1125</name>
</gene>
<name>A0A1G8RMC1_9BACI</name>
<sequence length="107" mass="12821">MYGTPLVLRFHQSPSIQQWMEWYQQHNCNDMYIRQHKHVAYNQCFPKFISFLLTMNPDQAISVFIEDGDEDKVIQLTKRVFGHCLEDVEVNRQVDRNYMNKGFAFSL</sequence>